<dbReference type="FunFam" id="2.60.40.10:FF:000104">
    <property type="entry name" value="Down syndrome cell adhesion molecule b"/>
    <property type="match status" value="1"/>
</dbReference>
<dbReference type="PANTHER" id="PTHR10075:SF100">
    <property type="entry name" value="FASCICLIN-2"/>
    <property type="match status" value="1"/>
</dbReference>
<dbReference type="Pfam" id="PF07679">
    <property type="entry name" value="I-set"/>
    <property type="match status" value="4"/>
</dbReference>
<evidence type="ECO:0000256" key="8">
    <source>
        <dbReference type="ARBA" id="ARBA00022902"/>
    </source>
</evidence>
<dbReference type="Pfam" id="PF25059">
    <property type="entry name" value="FN3_DSCAM-DSCAML_C"/>
    <property type="match status" value="1"/>
</dbReference>
<evidence type="ECO:0000256" key="2">
    <source>
        <dbReference type="ARBA" id="ARBA00004479"/>
    </source>
</evidence>
<dbReference type="InterPro" id="IPR056754">
    <property type="entry name" value="DSCAM/DSCAML_C"/>
</dbReference>
<keyword evidence="4 17" id="KW-0812">Transmembrane</keyword>
<dbReference type="FunFam" id="2.60.40.10:FF:000107">
    <property type="entry name" value="Myosin, light chain kinase a"/>
    <property type="match status" value="1"/>
</dbReference>
<dbReference type="PANTHER" id="PTHR10075">
    <property type="entry name" value="BASIGIN RELATED"/>
    <property type="match status" value="1"/>
</dbReference>
<feature type="domain" description="Ig-like" evidence="18">
    <location>
        <begin position="708"/>
        <end position="800"/>
    </location>
</feature>
<evidence type="ECO:0000256" key="13">
    <source>
        <dbReference type="ARBA" id="ARBA00023180"/>
    </source>
</evidence>
<feature type="compositionally biased region" description="Low complexity" evidence="16">
    <location>
        <begin position="2150"/>
        <end position="2167"/>
    </location>
</feature>
<dbReference type="GO" id="GO:0005886">
    <property type="term" value="C:plasma membrane"/>
    <property type="evidence" value="ECO:0007669"/>
    <property type="project" value="UniProtKB-SubCell"/>
</dbReference>
<organism evidence="20 21">
    <name type="scientific">Elysia crispata</name>
    <name type="common">lettuce slug</name>
    <dbReference type="NCBI Taxonomy" id="231223"/>
    <lineage>
        <taxon>Eukaryota</taxon>
        <taxon>Metazoa</taxon>
        <taxon>Spiralia</taxon>
        <taxon>Lophotrochozoa</taxon>
        <taxon>Mollusca</taxon>
        <taxon>Gastropoda</taxon>
        <taxon>Heterobranchia</taxon>
        <taxon>Euthyneura</taxon>
        <taxon>Panpulmonata</taxon>
        <taxon>Sacoglossa</taxon>
        <taxon>Placobranchoidea</taxon>
        <taxon>Plakobranchidae</taxon>
        <taxon>Elysia</taxon>
    </lineage>
</organism>
<keyword evidence="3" id="KW-1003">Cell membrane</keyword>
<dbReference type="Pfam" id="PF13927">
    <property type="entry name" value="Ig_3"/>
    <property type="match status" value="4"/>
</dbReference>
<keyword evidence="12" id="KW-1015">Disulfide bond</keyword>
<feature type="compositionally biased region" description="Basic and acidic residues" evidence="16">
    <location>
        <begin position="2011"/>
        <end position="2023"/>
    </location>
</feature>
<evidence type="ECO:0000256" key="7">
    <source>
        <dbReference type="ARBA" id="ARBA00022889"/>
    </source>
</evidence>
<feature type="compositionally biased region" description="Basic and acidic residues" evidence="16">
    <location>
        <begin position="1944"/>
        <end position="1953"/>
    </location>
</feature>
<proteinExistence type="predicted"/>
<keyword evidence="13" id="KW-0325">Glycoprotein</keyword>
<dbReference type="SMART" id="SM00408">
    <property type="entry name" value="IGc2"/>
    <property type="match status" value="9"/>
</dbReference>
<feature type="transmembrane region" description="Helical" evidence="17">
    <location>
        <begin position="1705"/>
        <end position="1729"/>
    </location>
</feature>
<dbReference type="FunFam" id="2.60.40.10:FF:000333">
    <property type="entry name" value="Down syndrome cell adhesion molecule"/>
    <property type="match status" value="1"/>
</dbReference>
<evidence type="ECO:0000256" key="10">
    <source>
        <dbReference type="ARBA" id="ARBA00023018"/>
    </source>
</evidence>
<dbReference type="InterPro" id="IPR013098">
    <property type="entry name" value="Ig_I-set"/>
</dbReference>
<keyword evidence="7" id="KW-0130">Cell adhesion</keyword>
<feature type="domain" description="Ig-like" evidence="18">
    <location>
        <begin position="1397"/>
        <end position="1485"/>
    </location>
</feature>
<feature type="domain" description="Fibronectin type-III" evidence="19">
    <location>
        <begin position="807"/>
        <end position="911"/>
    </location>
</feature>
<name>A0AAE0YZQ2_9GAST</name>
<keyword evidence="10" id="KW-0770">Synapse</keyword>
<evidence type="ECO:0000256" key="3">
    <source>
        <dbReference type="ARBA" id="ARBA00022475"/>
    </source>
</evidence>
<evidence type="ECO:0000256" key="14">
    <source>
        <dbReference type="ARBA" id="ARBA00023319"/>
    </source>
</evidence>
<evidence type="ECO:0000259" key="18">
    <source>
        <dbReference type="PROSITE" id="PS50835"/>
    </source>
</evidence>
<dbReference type="InterPro" id="IPR003961">
    <property type="entry name" value="FN3_dom"/>
</dbReference>
<dbReference type="SUPFAM" id="SSF49265">
    <property type="entry name" value="Fibronectin type III"/>
    <property type="match status" value="3"/>
</dbReference>
<dbReference type="GO" id="GO:0045202">
    <property type="term" value="C:synapse"/>
    <property type="evidence" value="ECO:0007669"/>
    <property type="project" value="UniProtKB-SubCell"/>
</dbReference>
<protein>
    <recommendedName>
        <fullName evidence="22">Down syndrome cell adhesion molecule</fullName>
    </recommendedName>
</protein>
<feature type="domain" description="Fibronectin type-III" evidence="19">
    <location>
        <begin position="981"/>
        <end position="1085"/>
    </location>
</feature>
<feature type="compositionally biased region" description="Gly residues" evidence="16">
    <location>
        <begin position="2180"/>
        <end position="2196"/>
    </location>
</feature>
<keyword evidence="8" id="KW-0524">Neurogenesis</keyword>
<dbReference type="Gene3D" id="2.60.40.10">
    <property type="entry name" value="Immunoglobulins"/>
    <property type="match status" value="16"/>
</dbReference>
<dbReference type="FunFam" id="2.60.40.10:FF:000093">
    <property type="entry name" value="Down syndrome cell adhesion molecule, isoform B"/>
    <property type="match status" value="1"/>
</dbReference>
<dbReference type="CDD" id="cd00063">
    <property type="entry name" value="FN3"/>
    <property type="match status" value="7"/>
</dbReference>
<dbReference type="PROSITE" id="PS50835">
    <property type="entry name" value="IG_LIKE"/>
    <property type="match status" value="9"/>
</dbReference>
<dbReference type="SUPFAM" id="SSF48726">
    <property type="entry name" value="Immunoglobulin"/>
    <property type="match status" value="9"/>
</dbReference>
<feature type="domain" description="Fibronectin type-III" evidence="19">
    <location>
        <begin position="1591"/>
        <end position="1685"/>
    </location>
</feature>
<evidence type="ECO:0008006" key="22">
    <source>
        <dbReference type="Google" id="ProtNLM"/>
    </source>
</evidence>
<evidence type="ECO:0000256" key="16">
    <source>
        <dbReference type="SAM" id="MobiDB-lite"/>
    </source>
</evidence>
<dbReference type="InterPro" id="IPR036116">
    <property type="entry name" value="FN3_sf"/>
</dbReference>
<dbReference type="GO" id="GO:0098632">
    <property type="term" value="F:cell-cell adhesion mediator activity"/>
    <property type="evidence" value="ECO:0007669"/>
    <property type="project" value="TreeGrafter"/>
</dbReference>
<evidence type="ECO:0000256" key="11">
    <source>
        <dbReference type="ARBA" id="ARBA00023136"/>
    </source>
</evidence>
<keyword evidence="14" id="KW-0393">Immunoglobulin domain</keyword>
<dbReference type="Proteomes" id="UP001283361">
    <property type="component" value="Unassembled WGS sequence"/>
</dbReference>
<evidence type="ECO:0000256" key="9">
    <source>
        <dbReference type="ARBA" id="ARBA00022989"/>
    </source>
</evidence>
<feature type="domain" description="Ig-like" evidence="18">
    <location>
        <begin position="12"/>
        <end position="127"/>
    </location>
</feature>
<feature type="domain" description="Ig-like" evidence="18">
    <location>
        <begin position="228"/>
        <end position="320"/>
    </location>
</feature>
<comment type="subcellular location">
    <subcellularLocation>
        <location evidence="1">Cell membrane</location>
    </subcellularLocation>
    <subcellularLocation>
        <location evidence="2">Membrane</location>
        <topology evidence="2">Single-pass type I membrane protein</topology>
    </subcellularLocation>
    <subcellularLocation>
        <location evidence="15">Synapse</location>
    </subcellularLocation>
</comment>
<keyword evidence="6" id="KW-0677">Repeat</keyword>
<dbReference type="Pfam" id="PF00041">
    <property type="entry name" value="fn3"/>
    <property type="match status" value="6"/>
</dbReference>
<evidence type="ECO:0000256" key="4">
    <source>
        <dbReference type="ARBA" id="ARBA00022692"/>
    </source>
</evidence>
<evidence type="ECO:0000313" key="20">
    <source>
        <dbReference type="EMBL" id="KAK3760238.1"/>
    </source>
</evidence>
<reference evidence="20" key="1">
    <citation type="journal article" date="2023" name="G3 (Bethesda)">
        <title>A reference genome for the long-term kleptoplast-retaining sea slug Elysia crispata morphotype clarki.</title>
        <authorList>
            <person name="Eastman K.E."/>
            <person name="Pendleton A.L."/>
            <person name="Shaikh M.A."/>
            <person name="Suttiyut T."/>
            <person name="Ogas R."/>
            <person name="Tomko P."/>
            <person name="Gavelis G."/>
            <person name="Widhalm J.R."/>
            <person name="Wisecaver J.H."/>
        </authorList>
    </citation>
    <scope>NUCLEOTIDE SEQUENCE</scope>
    <source>
        <strain evidence="20">ECLA1</strain>
    </source>
</reference>
<dbReference type="GO" id="GO:0070593">
    <property type="term" value="P:dendrite self-avoidance"/>
    <property type="evidence" value="ECO:0007669"/>
    <property type="project" value="TreeGrafter"/>
</dbReference>
<dbReference type="SMART" id="SM00060">
    <property type="entry name" value="FN3"/>
    <property type="match status" value="6"/>
</dbReference>
<dbReference type="FunFam" id="2.60.40.10:FF:000032">
    <property type="entry name" value="palladin isoform X1"/>
    <property type="match status" value="1"/>
</dbReference>
<feature type="compositionally biased region" description="Basic and acidic residues" evidence="16">
    <location>
        <begin position="2310"/>
        <end position="2339"/>
    </location>
</feature>
<accession>A0AAE0YZQ2</accession>
<feature type="compositionally biased region" description="Basic residues" evidence="16">
    <location>
        <begin position="2120"/>
        <end position="2133"/>
    </location>
</feature>
<gene>
    <name evidence="20" type="ORF">RRG08_052186</name>
</gene>
<feature type="compositionally biased region" description="Low complexity" evidence="16">
    <location>
        <begin position="1890"/>
        <end position="1900"/>
    </location>
</feature>
<feature type="domain" description="Ig-like" evidence="18">
    <location>
        <begin position="607"/>
        <end position="698"/>
    </location>
</feature>
<evidence type="ECO:0000256" key="12">
    <source>
        <dbReference type="ARBA" id="ARBA00023157"/>
    </source>
</evidence>
<sequence>MEMLQAVHGLPPQCYVEKKDRTLASVLVEQYTQYHVTLNDEWVMRGGTTALRCVIDPTYVTDYVKVIGWKRAGHELHSSGRVSILRDGVLHIRGVQAEDTGRLSPYTCITRNILTGENRTSDGASITLHDPPAGGARPSIDESLDHVTISQGETIELPCAASQAYPAPSFTWVKDDVTLVIDGRRLTQHGGNLHLRNATVFDSGVYQCTGRNSHGSGSANTLLTVTSPLSVLIEPTQQTVDAGHSAQFNCTTFGHPVNSVEWFHNGRPLVASTSDPEARVTLSQGRHLLLVKDVGRQDQGMYQCFVSNARDSAQGAGQLALGAAKPVLLDAFQEQFVKMGQKVTLHCKFSGNPIPEVTWSLDGAGLPTESALAWNSFVTMEGDVMSYVNISRVSVPLGGEYSCYAASKVGTATHTNRLNVYGTPYIKPMPNVTATASKNLTLRCYVSGYPLESIHWTRRGAQLPINHRQTLPKKGTLVIGKVQKGDSGSYTCVARNREGKGMERSMHVAVVEPPRIDTFQFGKRKQGDRIMVICAIVSGDLPITIQWEKDGRAIPKDMGVIIQQLGEYSILSINNVSPMHDGNYTCYVRNAAATVNYTDSLQIEVPPRWVVEPQDSYVILHQSVRLDCQADGTPAPEVIWKKAEGSTPGNYTKLEFDHPDVNHRRLLPNGTLILTHAREEDHGYYLCHASNGVGFDISKIVMLTVHIPARFNEPRKNYTVKKGQAVTLECQAVGDKPLSIDWSFNESELTDTSDARFTIVAQDTPRGKLSQLTIKPSDRDDSGNYTCLATNKFGQRELLSHLIVHEPPEPPKELVVVNVTSREAFVTWKRPFDGNSPITNFTVQYINATGKANQPDHQLHCSVHQCYSASMLQVRRTSPITNFTVQCISATGKATQPDHQLHCLVHQCYSTSMLQVRRPSPITNFTVQYINATGKTTQPNHKLHCSVHQCYSTSVLQVRRPSPITNFTVQYISATGKATQPDHKLHCSVHQCYSTSMLQVRRPSPITNFTVQYINATGKANQRSLVGLFEIWQGVIPNVTVKREQLYATLTSLLPAFKYHIRVIALNAVGKSESSNVVDITTEEEAPTGPPDRVVVQAVSSQALKVIWDPPVLGYQNGKILGYYIGYKETLNPVPASFIYQTHIVQPASSDKKSTTNEHTITNLKKFTQYSVRVKAYNAKGISPASTDINVFTLEDVPSQPPEGVQATPLSSDSVKVAWSPPPLFTLHGILQGYKILYKPVRLDEDESDANFQTSPHLEIVLFGLEKFTNYSVQVLAYTRKGEGVRSEPVYVTTREDVPDAPARIKALATNDSAILISWMPPARPNGIIRGYTLYFNNQSSPEVEDILIPLSADSTHYMMGGLPRGVEFAFRCSASTVMGEGRSTKYISTSTLVVAPARIASFPVTVTQVWHEDVTFPCVTVGSPPPVVTWRLRNGIVNNSDGIRVLRNGSLVISSVTGSDAANYTCHAENPHGSSQITYTLKVQVGDHRGTPPHPPHLYLVLTTTSTIQVNWLSGSNGGSPIQGFVLNYKMDYQSWQSLSMGPTNRTFIANNLRCGTSYKFSLRARNKLGDSLDSQLVTASTNGSAPIIAPQSLLLVATNATSVTLDLSSWQTSGCPIRFYSIRYQVWGDETWHLVSNHIQHNATLFVVQDLNPATWYIMDVIAHSDAGSTTSRLKFATLTFAGSTIKPLKVLHKERSEFYQKAYLMIPVCAAIVFLLSLLVAVFLFCRRRKDRLRYKDYDPATHTVNLRRDITAETSLMNDLDKRLNTDLDLSSSSSGTLAGHARHANLLGSPVSEDNLPGHSSSAWLIAGSNKTTSDNGSFGRSVDDNINPYATYNEIKPTTITHTEVRTTTVPLKGAAVPKSSSEEDDIALQKAAARREMEDYQSKKAASSSSSSSNPKGPPSESYVPFFHSDVKREKQARSTGKRQPPPPLPAPRRMHQKEAATKDGYDNEGAILSPRRYASADQIHALFTQPARPHSSVKSGSESTDKGSQRHSLISSVTTVSSSRDELLDALENAKRCPPPPVLYESENDPHIDGGTEGDLDPDSSSQPTDSSVTTEPGIRMFTQSPPKPNEQRQASCEVPAYEQQQKRRRPQRMEVESDTNDAPPTALRRPLPPRKVRPRHRGKQRGQMTGKRPLGTFMPRTQSGTSTTSTNSEEVTYSFGAGRAAVRGGDKGLAGGRSTGKSGGGAGAAAAGGRATLGATGGDIDRAQTPRSSSPGDGGDPQPFTAFAAATAPPAYEAGFVDFPSETARIRRGGRRTPHARVRYDNTAQTPGTDEHRPLVTSLAHTALATSPEEEESVSLIDRHYRPVPEEDTEMDTRPGKKSKSDKGYTDDFTIV</sequence>
<keyword evidence="21" id="KW-1185">Reference proteome</keyword>
<dbReference type="InterPro" id="IPR036179">
    <property type="entry name" value="Ig-like_dom_sf"/>
</dbReference>
<keyword evidence="11 17" id="KW-0472">Membrane</keyword>
<keyword evidence="9 17" id="KW-1133">Transmembrane helix</keyword>
<dbReference type="SMART" id="SM00409">
    <property type="entry name" value="IG"/>
    <property type="match status" value="9"/>
</dbReference>
<dbReference type="GO" id="GO:0007156">
    <property type="term" value="P:homophilic cell adhesion via plasma membrane adhesion molecules"/>
    <property type="evidence" value="ECO:0007669"/>
    <property type="project" value="TreeGrafter"/>
</dbReference>
<evidence type="ECO:0000256" key="17">
    <source>
        <dbReference type="SAM" id="Phobius"/>
    </source>
</evidence>
<dbReference type="SMART" id="SM00406">
    <property type="entry name" value="IGv"/>
    <property type="match status" value="5"/>
</dbReference>
<feature type="domain" description="Ig-like" evidence="18">
    <location>
        <begin position="326"/>
        <end position="419"/>
    </location>
</feature>
<feature type="domain" description="Fibronectin type-III" evidence="19">
    <location>
        <begin position="1493"/>
        <end position="1586"/>
    </location>
</feature>
<feature type="domain" description="Fibronectin type-III" evidence="19">
    <location>
        <begin position="1301"/>
        <end position="1398"/>
    </location>
</feature>
<feature type="domain" description="Ig-like" evidence="18">
    <location>
        <begin position="138"/>
        <end position="226"/>
    </location>
</feature>
<feature type="domain" description="Fibronectin type-III" evidence="19">
    <location>
        <begin position="1090"/>
        <end position="1196"/>
    </location>
</feature>
<dbReference type="GO" id="GO:0030424">
    <property type="term" value="C:axon"/>
    <property type="evidence" value="ECO:0007669"/>
    <property type="project" value="TreeGrafter"/>
</dbReference>
<comment type="caution">
    <text evidence="20">The sequence shown here is derived from an EMBL/GenBank/DDBJ whole genome shotgun (WGS) entry which is preliminary data.</text>
</comment>
<dbReference type="FunFam" id="2.60.40.10:FF:000017">
    <property type="entry name" value="Down syndrome cell adhesion molecule b"/>
    <property type="match status" value="1"/>
</dbReference>
<dbReference type="EMBL" id="JAWDGP010005037">
    <property type="protein sequence ID" value="KAK3760238.1"/>
    <property type="molecule type" value="Genomic_DNA"/>
</dbReference>
<feature type="region of interest" description="Disordered" evidence="16">
    <location>
        <begin position="2298"/>
        <end position="2345"/>
    </location>
</feature>
<evidence type="ECO:0000256" key="5">
    <source>
        <dbReference type="ARBA" id="ARBA00022729"/>
    </source>
</evidence>
<feature type="domain" description="Ig-like" evidence="18">
    <location>
        <begin position="424"/>
        <end position="509"/>
    </location>
</feature>
<feature type="domain" description="Ig-like" evidence="18">
    <location>
        <begin position="514"/>
        <end position="602"/>
    </location>
</feature>
<dbReference type="InterPro" id="IPR013783">
    <property type="entry name" value="Ig-like_fold"/>
</dbReference>
<evidence type="ECO:0000259" key="19">
    <source>
        <dbReference type="PROSITE" id="PS50853"/>
    </source>
</evidence>
<evidence type="ECO:0000256" key="15">
    <source>
        <dbReference type="ARBA" id="ARBA00034103"/>
    </source>
</evidence>
<dbReference type="InterPro" id="IPR007110">
    <property type="entry name" value="Ig-like_dom"/>
</dbReference>
<feature type="compositionally biased region" description="Low complexity" evidence="16">
    <location>
        <begin position="2197"/>
        <end position="2207"/>
    </location>
</feature>
<dbReference type="FunFam" id="2.60.40.10:FF:000028">
    <property type="entry name" value="Neuronal cell adhesion molecule"/>
    <property type="match status" value="1"/>
</dbReference>
<evidence type="ECO:0000313" key="21">
    <source>
        <dbReference type="Proteomes" id="UP001283361"/>
    </source>
</evidence>
<evidence type="ECO:0000256" key="1">
    <source>
        <dbReference type="ARBA" id="ARBA00004236"/>
    </source>
</evidence>
<feature type="compositionally biased region" description="Basic and acidic residues" evidence="16">
    <location>
        <begin position="1880"/>
        <end position="1889"/>
    </location>
</feature>
<dbReference type="PROSITE" id="PS50853">
    <property type="entry name" value="FN3"/>
    <property type="match status" value="7"/>
</dbReference>
<feature type="compositionally biased region" description="Low complexity" evidence="16">
    <location>
        <begin position="2051"/>
        <end position="2063"/>
    </location>
</feature>
<dbReference type="InterPro" id="IPR013106">
    <property type="entry name" value="Ig_V-set"/>
</dbReference>
<keyword evidence="5" id="KW-0732">Signal</keyword>
<feature type="region of interest" description="Disordered" evidence="16">
    <location>
        <begin position="1859"/>
        <end position="2237"/>
    </location>
</feature>
<dbReference type="InterPro" id="IPR003599">
    <property type="entry name" value="Ig_sub"/>
</dbReference>
<dbReference type="InterPro" id="IPR003598">
    <property type="entry name" value="Ig_sub2"/>
</dbReference>
<evidence type="ECO:0000256" key="6">
    <source>
        <dbReference type="ARBA" id="ARBA00022737"/>
    </source>
</evidence>
<feature type="domain" description="Fibronectin type-III" evidence="19">
    <location>
        <begin position="1201"/>
        <end position="1297"/>
    </location>
</feature>
<dbReference type="FunFam" id="2.60.40.10:FF:000005">
    <property type="entry name" value="Neuronal cell adhesion molecule"/>
    <property type="match status" value="1"/>
</dbReference>
<dbReference type="GO" id="GO:0007411">
    <property type="term" value="P:axon guidance"/>
    <property type="evidence" value="ECO:0007669"/>
    <property type="project" value="TreeGrafter"/>
</dbReference>